<accession>A0AAV5DGM6</accession>
<gene>
    <name evidence="1" type="primary">ga27378</name>
    <name evidence="1" type="ORF">PR202_ga27378</name>
</gene>
<proteinExistence type="predicted"/>
<dbReference type="Proteomes" id="UP001054889">
    <property type="component" value="Unassembled WGS sequence"/>
</dbReference>
<evidence type="ECO:0000313" key="2">
    <source>
        <dbReference type="Proteomes" id="UP001054889"/>
    </source>
</evidence>
<dbReference type="EMBL" id="BQKI01000015">
    <property type="protein sequence ID" value="GJN09375.1"/>
    <property type="molecule type" value="Genomic_DNA"/>
</dbReference>
<protein>
    <submittedName>
        <fullName evidence="1">Uncharacterized protein</fullName>
    </submittedName>
</protein>
<sequence>MNNTIKGSSVNDPCLVAVAMDDSSGLRSNANTVDEKKDRKDIFESPGPLHDIIVCWLDQHEVSSAAGFTRVDALIIELIHNGIFYPQAYVRQLIISGIIDKNETMLDVERKRRHHRTLKQLPGSSLFDILEETRNAEEQQLYEMMSTYSSERRLVLSELSNGPSFDASVRKQSGILVASGGDKNGRVPEQVEDVKALVSGLLRFTYPQPVESENCQIKTDFQGSSISSLSQVDTGEGKNGCEDCMRSKGQKLDDGSSPFQGLPLIQSDEEDIWWLRKGTKLHESFTVEPAQKSVKQTSRGRAKVVRKTQSLAQLAAARIEGSQGASTSHVCESKLSCPHHKPSIDGDNVKDVDQTRAANLNEVGKSLRRLRLLERRSISLWLVKSIKQLVEVNEVTASKATNSISTLSLQPDEKSISKWRFSDEDLLSVLYVLDTCCDLVSGIRFLLWLLVKVRGGLGSSGQSGRNAMHMKNREHQVYQVSEALVFSSLLRYENILLATDILPEVLNASTSSRILCQRHYQASWQNGGANPDGDPSIVASAISAVVVNAGHVIAKHLDFTGEALGDRFSRVFEIALAVEASSAVMAAFGPPKMHRNQFQPSPESHDAYGNHTNELNNSGKSFVGRNAKVAAAVSALVVGAIIHGAVSLERMVAALKIKDGLDILHLLRGLKVSTNGVSRSTGTFRMENATEALVHWFRILLGNCRTVYDGLIADILGESYILALSRLQQMLPLNVIFPPTYSIFAMVLWRRYIFSREDVQLYQSLSNAINDITRHQPFRDSCFRSTHQLYDLLASDVGDSEFAAMLDSHNAEKKSHIMSFIPLRARLFLDALVDCNTPAITQGDSSSASESGDSKDNELKLSERLVQLLDTLQPAKFHWQWVEMRLLLDEQALMEKATGGKTALESLRSLSPNAESFALSDSEKGFTEVILSRLLARPDAAPLYSELVHLLGKLQESLVMDVKWILQGQDAVLGRRSTRQQLVHIAQRKGLSTKAQSALDHMELPETIRRRIQAAMPILPPSQHLSIPCQPPQLSLAALAPLQSCASSSGPQQRSSSLSWVPTNISSRSKAVLPSQDPEMEVDPWTLLEDGTSCPSTSSGSSGASGITGDHANLKACSWLKDSTASSSAAAAEDEEDRLQAAKAVAEFVVPFPGDGLEEETRRAQDKLLLSVTPAPPPPRSCPRRRSCWSCLPPLFASTTFPRPEPGGPIPVGQPLDNLELHRIREERRRNGFDGVVTCTPLLDEPVTEAYSVLGFPLWIAFARHAVIAWTSGVQT</sequence>
<name>A0AAV5DGM6_ELECO</name>
<dbReference type="AlphaFoldDB" id="A0AAV5DGM6"/>
<reference evidence="1" key="1">
    <citation type="journal article" date="2018" name="DNA Res.">
        <title>Multiple hybrid de novo genome assembly of finger millet, an orphan allotetraploid crop.</title>
        <authorList>
            <person name="Hatakeyama M."/>
            <person name="Aluri S."/>
            <person name="Balachadran M.T."/>
            <person name="Sivarajan S.R."/>
            <person name="Patrignani A."/>
            <person name="Gruter S."/>
            <person name="Poveda L."/>
            <person name="Shimizu-Inatsugi R."/>
            <person name="Baeten J."/>
            <person name="Francoijs K.J."/>
            <person name="Nataraja K.N."/>
            <person name="Reddy Y.A.N."/>
            <person name="Phadnis S."/>
            <person name="Ravikumar R.L."/>
            <person name="Schlapbach R."/>
            <person name="Sreeman S.M."/>
            <person name="Shimizu K.K."/>
        </authorList>
    </citation>
    <scope>NUCLEOTIDE SEQUENCE</scope>
</reference>
<comment type="caution">
    <text evidence="1">The sequence shown here is derived from an EMBL/GenBank/DDBJ whole genome shotgun (WGS) entry which is preliminary data.</text>
</comment>
<reference evidence="1" key="2">
    <citation type="submission" date="2021-12" db="EMBL/GenBank/DDBJ databases">
        <title>Resequencing data analysis of finger millet.</title>
        <authorList>
            <person name="Hatakeyama M."/>
            <person name="Aluri S."/>
            <person name="Balachadran M.T."/>
            <person name="Sivarajan S.R."/>
            <person name="Poveda L."/>
            <person name="Shimizu-Inatsugi R."/>
            <person name="Schlapbach R."/>
            <person name="Sreeman S.M."/>
            <person name="Shimizu K.K."/>
        </authorList>
    </citation>
    <scope>NUCLEOTIDE SEQUENCE</scope>
</reference>
<dbReference type="PANTHER" id="PTHR46567:SF1">
    <property type="entry name" value="MEDIATOR OF RNA POLYMERASE II TRANSCRIPTION SUBUNIT 12"/>
    <property type="match status" value="1"/>
</dbReference>
<evidence type="ECO:0000313" key="1">
    <source>
        <dbReference type="EMBL" id="GJN09375.1"/>
    </source>
</evidence>
<organism evidence="1 2">
    <name type="scientific">Eleusine coracana subsp. coracana</name>
    <dbReference type="NCBI Taxonomy" id="191504"/>
    <lineage>
        <taxon>Eukaryota</taxon>
        <taxon>Viridiplantae</taxon>
        <taxon>Streptophyta</taxon>
        <taxon>Embryophyta</taxon>
        <taxon>Tracheophyta</taxon>
        <taxon>Spermatophyta</taxon>
        <taxon>Magnoliopsida</taxon>
        <taxon>Liliopsida</taxon>
        <taxon>Poales</taxon>
        <taxon>Poaceae</taxon>
        <taxon>PACMAD clade</taxon>
        <taxon>Chloridoideae</taxon>
        <taxon>Cynodonteae</taxon>
        <taxon>Eleusininae</taxon>
        <taxon>Eleusine</taxon>
    </lineage>
</organism>
<dbReference type="PANTHER" id="PTHR46567">
    <property type="entry name" value="MEDIATOR OF RNA POLYMERASE II TRANSCRIPTION SUBUNIT 12"/>
    <property type="match status" value="1"/>
</dbReference>
<keyword evidence="2" id="KW-1185">Reference proteome</keyword>